<keyword evidence="6 8" id="KW-0472">Membrane</keyword>
<organism evidence="11 12">
    <name type="scientific">Oikopleura dioica</name>
    <name type="common">Tunicate</name>
    <dbReference type="NCBI Taxonomy" id="34765"/>
    <lineage>
        <taxon>Eukaryota</taxon>
        <taxon>Metazoa</taxon>
        <taxon>Chordata</taxon>
        <taxon>Tunicata</taxon>
        <taxon>Appendicularia</taxon>
        <taxon>Copelata</taxon>
        <taxon>Oikopleuridae</taxon>
        <taxon>Oikopleura</taxon>
    </lineage>
</organism>
<feature type="transmembrane region" description="Helical" evidence="9">
    <location>
        <begin position="277"/>
        <end position="301"/>
    </location>
</feature>
<evidence type="ECO:0000256" key="8">
    <source>
        <dbReference type="PROSITE-ProRule" id="PRU00205"/>
    </source>
</evidence>
<dbReference type="EMBL" id="OU015566">
    <property type="protein sequence ID" value="CAG5105735.1"/>
    <property type="molecule type" value="Genomic_DNA"/>
</dbReference>
<comment type="subcellular location">
    <subcellularLocation>
        <location evidence="1">Membrane</location>
        <topology evidence="1">Multi-pass membrane protein</topology>
    </subcellularLocation>
</comment>
<evidence type="ECO:0000256" key="1">
    <source>
        <dbReference type="ARBA" id="ARBA00004141"/>
    </source>
</evidence>
<evidence type="ECO:0000256" key="5">
    <source>
        <dbReference type="ARBA" id="ARBA00022989"/>
    </source>
</evidence>
<evidence type="ECO:0000256" key="4">
    <source>
        <dbReference type="ARBA" id="ARBA00022692"/>
    </source>
</evidence>
<evidence type="ECO:0000256" key="6">
    <source>
        <dbReference type="ARBA" id="ARBA00023136"/>
    </source>
</evidence>
<dbReference type="InterPro" id="IPR006634">
    <property type="entry name" value="TLC-dom"/>
</dbReference>
<dbReference type="PIRSF" id="PIRSF005225">
    <property type="entry name" value="LAG1_LAC1"/>
    <property type="match status" value="1"/>
</dbReference>
<comment type="pathway">
    <text evidence="2">Lipid metabolism; sphingolipid metabolism.</text>
</comment>
<dbReference type="PANTHER" id="PTHR12560:SF58">
    <property type="entry name" value="CERAMIDE SYNTHASE 1"/>
    <property type="match status" value="1"/>
</dbReference>
<comment type="catalytic activity">
    <reaction evidence="7">
        <text>sphinganine + octadecanoyl-CoA = N-(octadecanoyl)-sphinganine + CoA + H(+)</text>
        <dbReference type="Rhea" id="RHEA:36547"/>
        <dbReference type="ChEBI" id="CHEBI:15378"/>
        <dbReference type="ChEBI" id="CHEBI:57287"/>
        <dbReference type="ChEBI" id="CHEBI:57394"/>
        <dbReference type="ChEBI" id="CHEBI:57817"/>
        <dbReference type="ChEBI" id="CHEBI:67033"/>
    </reaction>
    <physiologicalReaction direction="left-to-right" evidence="7">
        <dbReference type="Rhea" id="RHEA:36548"/>
    </physiologicalReaction>
</comment>
<evidence type="ECO:0000256" key="3">
    <source>
        <dbReference type="ARBA" id="ARBA00004991"/>
    </source>
</evidence>
<gene>
    <name evidence="11" type="ORF">OKIOD_LOCUS11171</name>
</gene>
<proteinExistence type="predicted"/>
<feature type="transmembrane region" description="Helical" evidence="9">
    <location>
        <begin position="52"/>
        <end position="73"/>
    </location>
</feature>
<dbReference type="InterPro" id="IPR016439">
    <property type="entry name" value="Lag1/Lac1-like"/>
</dbReference>
<evidence type="ECO:0000313" key="12">
    <source>
        <dbReference type="Proteomes" id="UP001158576"/>
    </source>
</evidence>
<name>A0ABN7SRL0_OIKDI</name>
<evidence type="ECO:0000259" key="10">
    <source>
        <dbReference type="PROSITE" id="PS50922"/>
    </source>
</evidence>
<dbReference type="PROSITE" id="PS50922">
    <property type="entry name" value="TLC"/>
    <property type="match status" value="1"/>
</dbReference>
<evidence type="ECO:0000313" key="11">
    <source>
        <dbReference type="EMBL" id="CAG5105735.1"/>
    </source>
</evidence>
<comment type="pathway">
    <text evidence="3">Sphingolipid metabolism.</text>
</comment>
<keyword evidence="5 9" id="KW-1133">Transmembrane helix</keyword>
<protein>
    <submittedName>
        <fullName evidence="11">Oidioi.mRNA.OKI2018_I69.chr1.g2406.t1.cds</fullName>
    </submittedName>
</protein>
<dbReference type="Proteomes" id="UP001158576">
    <property type="component" value="Chromosome 1"/>
</dbReference>
<feature type="domain" description="TLC" evidence="10">
    <location>
        <begin position="87"/>
        <end position="305"/>
    </location>
</feature>
<evidence type="ECO:0000256" key="7">
    <source>
        <dbReference type="ARBA" id="ARBA00049036"/>
    </source>
</evidence>
<accession>A0ABN7SRL0</accession>
<dbReference type="SMART" id="SM00724">
    <property type="entry name" value="TLC"/>
    <property type="match status" value="1"/>
</dbReference>
<evidence type="ECO:0000256" key="9">
    <source>
        <dbReference type="SAM" id="Phobius"/>
    </source>
</evidence>
<feature type="transmembrane region" description="Helical" evidence="9">
    <location>
        <begin position="227"/>
        <end position="247"/>
    </location>
</feature>
<dbReference type="Pfam" id="PF03798">
    <property type="entry name" value="TRAM_LAG1_CLN8"/>
    <property type="match status" value="1"/>
</dbReference>
<keyword evidence="12" id="KW-1185">Reference proteome</keyword>
<reference evidence="11 12" key="1">
    <citation type="submission" date="2021-04" db="EMBL/GenBank/DDBJ databases">
        <authorList>
            <person name="Bliznina A."/>
        </authorList>
    </citation>
    <scope>NUCLEOTIDE SEQUENCE [LARGE SCALE GENOMIC DNA]</scope>
</reference>
<feature type="transmembrane region" description="Helical" evidence="9">
    <location>
        <begin position="139"/>
        <end position="159"/>
    </location>
</feature>
<sequence length="325" mass="38025">MEYDKDPSYVQLVTDIADKFSEYAASLTANDLTISSITKTVLYHWNFSAADLIFPLIAALVIFLLKQIIVGILNAIDLSNFQPVDAKKLPESVFQLIMYSGLWILETKIVLDHDFLVSPSKTFHNWSEKREEPLPFDAYWLYVTVIGFYIQALVCCILIDERRKDTNVMILHHIATLFLVVFSFGMRFWAIGCLVLFCHDICDIFLDVSKLFLYFQNRKVCSKPTWYICEVTKSISFGFFVLSWIWFRFNLYPRKAIYGAAYHSMVEIKGGPPVYPFYSFLLMSIQVMHIYWFFFIFKLLLKILTGAKLDRDTREYEESNEKKTD</sequence>
<dbReference type="PANTHER" id="PTHR12560">
    <property type="entry name" value="LONGEVITY ASSURANCE FACTOR 1 LAG1"/>
    <property type="match status" value="1"/>
</dbReference>
<evidence type="ECO:0000256" key="2">
    <source>
        <dbReference type="ARBA" id="ARBA00004760"/>
    </source>
</evidence>
<keyword evidence="4 8" id="KW-0812">Transmembrane</keyword>